<gene>
    <name evidence="2" type="ORF">GCM10022212_05750</name>
</gene>
<accession>A0ABP7SNQ3</accession>
<organism evidence="2 3">
    <name type="scientific">Actimicrobium antarcticum</name>
    <dbReference type="NCBI Taxonomy" id="1051899"/>
    <lineage>
        <taxon>Bacteria</taxon>
        <taxon>Pseudomonadati</taxon>
        <taxon>Pseudomonadota</taxon>
        <taxon>Betaproteobacteria</taxon>
        <taxon>Burkholderiales</taxon>
        <taxon>Oxalobacteraceae</taxon>
        <taxon>Actimicrobium</taxon>
    </lineage>
</organism>
<protein>
    <recommendedName>
        <fullName evidence="4">Signal transduction histidine kinase</fullName>
    </recommendedName>
</protein>
<evidence type="ECO:0008006" key="4">
    <source>
        <dbReference type="Google" id="ProtNLM"/>
    </source>
</evidence>
<keyword evidence="1" id="KW-0812">Transmembrane</keyword>
<dbReference type="EMBL" id="BAAAZE010000003">
    <property type="protein sequence ID" value="GAA4014226.1"/>
    <property type="molecule type" value="Genomic_DNA"/>
</dbReference>
<proteinExistence type="predicted"/>
<reference evidence="3" key="1">
    <citation type="journal article" date="2019" name="Int. J. Syst. Evol. Microbiol.">
        <title>The Global Catalogue of Microorganisms (GCM) 10K type strain sequencing project: providing services to taxonomists for standard genome sequencing and annotation.</title>
        <authorList>
            <consortium name="The Broad Institute Genomics Platform"/>
            <consortium name="The Broad Institute Genome Sequencing Center for Infectious Disease"/>
            <person name="Wu L."/>
            <person name="Ma J."/>
        </authorList>
    </citation>
    <scope>NUCLEOTIDE SEQUENCE [LARGE SCALE GENOMIC DNA]</scope>
    <source>
        <strain evidence="3">JCM 16673</strain>
    </source>
</reference>
<evidence type="ECO:0000256" key="1">
    <source>
        <dbReference type="SAM" id="Phobius"/>
    </source>
</evidence>
<name>A0ABP7SNQ3_9BURK</name>
<dbReference type="RefSeq" id="WP_344761713.1">
    <property type="nucleotide sequence ID" value="NZ_BAAAZE010000003.1"/>
</dbReference>
<dbReference type="Proteomes" id="UP001501353">
    <property type="component" value="Unassembled WGS sequence"/>
</dbReference>
<feature type="transmembrane region" description="Helical" evidence="1">
    <location>
        <begin position="43"/>
        <end position="65"/>
    </location>
</feature>
<keyword evidence="1" id="KW-1133">Transmembrane helix</keyword>
<keyword evidence="1" id="KW-0472">Membrane</keyword>
<keyword evidence="3" id="KW-1185">Reference proteome</keyword>
<evidence type="ECO:0000313" key="3">
    <source>
        <dbReference type="Proteomes" id="UP001501353"/>
    </source>
</evidence>
<comment type="caution">
    <text evidence="2">The sequence shown here is derived from an EMBL/GenBank/DDBJ whole genome shotgun (WGS) entry which is preliminary data.</text>
</comment>
<sequence>MKTRTLLLLIVFAAIAGFAALNWTAFTTPTNLSLGVADVQAPLGLVMLGLLGLLIAFFLIFVLYLQTSVLFETRHHAKELRTNRELADQAEASRFTELRVVLEAGLQRQADLDAQSRFAVLARVDKLDADMRAALEQSELSISASVGELEDRVTRNSEGRSVNVIS</sequence>
<evidence type="ECO:0000313" key="2">
    <source>
        <dbReference type="EMBL" id="GAA4014226.1"/>
    </source>
</evidence>